<proteinExistence type="predicted"/>
<dbReference type="EMBL" id="KY555146">
    <property type="protein sequence ID" value="ARB15133.1"/>
    <property type="molecule type" value="Genomic_DNA"/>
</dbReference>
<evidence type="ECO:0000313" key="2">
    <source>
        <dbReference type="Proteomes" id="UP000222485"/>
    </source>
</evidence>
<gene>
    <name evidence="1" type="ORF">Ccr32_gp215</name>
</gene>
<dbReference type="Proteomes" id="UP000222485">
    <property type="component" value="Genome"/>
</dbReference>
<accession>A0A1V0EDY8</accession>
<reference evidence="2" key="1">
    <citation type="journal article" date="2017" name="Curr. Microbiol.">
        <title>Genomic Diversity of Type B3 Bacteriophages of Caulobacter crescentus.</title>
        <authorList>
            <person name="Ash K.T."/>
            <person name="Drake K.M."/>
            <person name="Gibbs W.S."/>
            <person name="Ely B."/>
        </authorList>
    </citation>
    <scope>NUCLEOTIDE SEQUENCE [LARGE SCALE GENOMIC DNA]</scope>
</reference>
<name>A0A1V0EDY8_9CAUD</name>
<protein>
    <submittedName>
        <fullName evidence="1">Uncharacterized protein</fullName>
    </submittedName>
</protein>
<organism evidence="1 2">
    <name type="scientific">Caulobacter phage Ccr32</name>
    <dbReference type="NCBI Taxonomy" id="1959738"/>
    <lineage>
        <taxon>Viruses</taxon>
        <taxon>Duplodnaviria</taxon>
        <taxon>Heunggongvirae</taxon>
        <taxon>Uroviricota</taxon>
        <taxon>Caudoviricetes</taxon>
        <taxon>Jeanschmidtviridae</taxon>
        <taxon>Shapirovirus</taxon>
        <taxon>Shapirovirus cbk</taxon>
    </lineage>
</organism>
<sequence>MIPLATHEHLSLKGKAVKTSLYLPITARQKVEVRGVCLAVLPGTYRRLAIIEFVHQGQTCVIDVALEDVALVTLTEAEASLLRAAQAMGEGGRLNVFNDHPDHETAKALNNMGYLEVVALGKSPRGPTIYGLTPAGAAASA</sequence>
<evidence type="ECO:0000313" key="1">
    <source>
        <dbReference type="EMBL" id="ARB15133.1"/>
    </source>
</evidence>